<sequence length="70" mass="7299">MTREPRGVTEIGDVDRWATEIAAALPPLTAAEAAAVGRLAAELDARHAAQLAPVAQHSHLSPRAPARRAA</sequence>
<feature type="region of interest" description="Disordered" evidence="1">
    <location>
        <begin position="50"/>
        <end position="70"/>
    </location>
</feature>
<dbReference type="RefSeq" id="WP_120331577.1">
    <property type="nucleotide sequence ID" value="NZ_RAQQ01000027.1"/>
</dbReference>
<evidence type="ECO:0000313" key="2">
    <source>
        <dbReference type="EMBL" id="RKF24127.1"/>
    </source>
</evidence>
<proteinExistence type="predicted"/>
<reference evidence="2 3" key="1">
    <citation type="journal article" date="2018" name="Int. J. Syst. Evol. Microbiol.">
        <title>Micromonospora globbae sp. nov., an endophytic actinomycete isolated from roots of Globba winitii C. H. Wright.</title>
        <authorList>
            <person name="Kuncharoen N."/>
            <person name="Pittayakhajonwut P."/>
            <person name="Tanasupawat S."/>
        </authorList>
    </citation>
    <scope>NUCLEOTIDE SEQUENCE [LARGE SCALE GENOMIC DNA]</scope>
    <source>
        <strain evidence="2 3">WPS1-2</strain>
    </source>
</reference>
<comment type="caution">
    <text evidence="2">The sequence shown here is derived from an EMBL/GenBank/DDBJ whole genome shotgun (WGS) entry which is preliminary data.</text>
</comment>
<protein>
    <submittedName>
        <fullName evidence="2">Uncharacterized protein</fullName>
    </submittedName>
</protein>
<evidence type="ECO:0000256" key="1">
    <source>
        <dbReference type="SAM" id="MobiDB-lite"/>
    </source>
</evidence>
<accession>A0A420ETY1</accession>
<name>A0A420ETY1_9ACTN</name>
<organism evidence="2 3">
    <name type="scientific">Micromonospora globbae</name>
    <dbReference type="NCBI Taxonomy" id="1894969"/>
    <lineage>
        <taxon>Bacteria</taxon>
        <taxon>Bacillati</taxon>
        <taxon>Actinomycetota</taxon>
        <taxon>Actinomycetes</taxon>
        <taxon>Micromonosporales</taxon>
        <taxon>Micromonosporaceae</taxon>
        <taxon>Micromonospora</taxon>
    </lineage>
</organism>
<gene>
    <name evidence="2" type="ORF">D7I43_27990</name>
</gene>
<dbReference type="Proteomes" id="UP000285744">
    <property type="component" value="Unassembled WGS sequence"/>
</dbReference>
<dbReference type="EMBL" id="RAQQ01000027">
    <property type="protein sequence ID" value="RKF24127.1"/>
    <property type="molecule type" value="Genomic_DNA"/>
</dbReference>
<dbReference type="AlphaFoldDB" id="A0A420ETY1"/>
<evidence type="ECO:0000313" key="3">
    <source>
        <dbReference type="Proteomes" id="UP000285744"/>
    </source>
</evidence>